<dbReference type="EMBL" id="BMAO01034762">
    <property type="protein sequence ID" value="GFQ98723.1"/>
    <property type="molecule type" value="Genomic_DNA"/>
</dbReference>
<feature type="region of interest" description="Disordered" evidence="1">
    <location>
        <begin position="228"/>
        <end position="265"/>
    </location>
</feature>
<evidence type="ECO:0000313" key="3">
    <source>
        <dbReference type="Proteomes" id="UP000887116"/>
    </source>
</evidence>
<name>A0A8X6G9S8_TRICU</name>
<reference evidence="2" key="1">
    <citation type="submission" date="2020-07" db="EMBL/GenBank/DDBJ databases">
        <title>Multicomponent nature underlies the extraordinary mechanical properties of spider dragline silk.</title>
        <authorList>
            <person name="Kono N."/>
            <person name="Nakamura H."/>
            <person name="Mori M."/>
            <person name="Yoshida Y."/>
            <person name="Ohtoshi R."/>
            <person name="Malay A.D."/>
            <person name="Moran D.A.P."/>
            <person name="Tomita M."/>
            <person name="Numata K."/>
            <person name="Arakawa K."/>
        </authorList>
    </citation>
    <scope>NUCLEOTIDE SEQUENCE</scope>
</reference>
<keyword evidence="3" id="KW-1185">Reference proteome</keyword>
<protein>
    <submittedName>
        <fullName evidence="2">Uncharacterized protein</fullName>
    </submittedName>
</protein>
<feature type="compositionally biased region" description="Basic residues" evidence="1">
    <location>
        <begin position="228"/>
        <end position="243"/>
    </location>
</feature>
<evidence type="ECO:0000256" key="1">
    <source>
        <dbReference type="SAM" id="MobiDB-lite"/>
    </source>
</evidence>
<feature type="compositionally biased region" description="Basic residues" evidence="1">
    <location>
        <begin position="251"/>
        <end position="265"/>
    </location>
</feature>
<accession>A0A8X6G9S8</accession>
<dbReference type="Proteomes" id="UP000887116">
    <property type="component" value="Unassembled WGS sequence"/>
</dbReference>
<organism evidence="2 3">
    <name type="scientific">Trichonephila clavata</name>
    <name type="common">Joro spider</name>
    <name type="synonym">Nephila clavata</name>
    <dbReference type="NCBI Taxonomy" id="2740835"/>
    <lineage>
        <taxon>Eukaryota</taxon>
        <taxon>Metazoa</taxon>
        <taxon>Ecdysozoa</taxon>
        <taxon>Arthropoda</taxon>
        <taxon>Chelicerata</taxon>
        <taxon>Arachnida</taxon>
        <taxon>Araneae</taxon>
        <taxon>Araneomorphae</taxon>
        <taxon>Entelegynae</taxon>
        <taxon>Araneoidea</taxon>
        <taxon>Nephilidae</taxon>
        <taxon>Trichonephila</taxon>
    </lineage>
</organism>
<comment type="caution">
    <text evidence="2">The sequence shown here is derived from an EMBL/GenBank/DDBJ whole genome shotgun (WGS) entry which is preliminary data.</text>
</comment>
<proteinExistence type="predicted"/>
<dbReference type="AlphaFoldDB" id="A0A8X6G9S8"/>
<gene>
    <name evidence="2" type="primary">AVEN_15023_1</name>
    <name evidence="2" type="ORF">TNCT_730381</name>
</gene>
<sequence>MPPNVRKFSDCKKRSWIISQVQNLEIIITGYTKLESLPKCPANDELLQMTMKQKKEAIRKRELMLLEDEVVSIFMGAAASRAVGVREELLVDLLAELGLIEISTEIGFNIGADNILIPLTETSLYSISNGGYAAAGIFAASSIGGALGTSVVDYIKKGALNAAVNKISEFVASLLEKTKSITFWTKIDSKRPLNSPILLQNVIYETLQEVRGGKARLECVRSSKRRIKSVKRKGMDRRKRQKRISQTPNVTKRKLRRRRKQMCRK</sequence>
<evidence type="ECO:0000313" key="2">
    <source>
        <dbReference type="EMBL" id="GFQ98723.1"/>
    </source>
</evidence>